<dbReference type="GO" id="GO:0016788">
    <property type="term" value="F:hydrolase activity, acting on ester bonds"/>
    <property type="evidence" value="ECO:0007669"/>
    <property type="project" value="UniProtKB-ARBA"/>
</dbReference>
<dbReference type="Proteomes" id="UP000381260">
    <property type="component" value="Chromosome"/>
</dbReference>
<dbReference type="EMBL" id="CP045913">
    <property type="protein sequence ID" value="QGH62603.1"/>
    <property type="molecule type" value="Genomic_DNA"/>
</dbReference>
<sequence>MADESLPTKRISELAQTEKLTQKDVLPLSVSNDRDSTVFETKSVTFGTLKDAVVGETADSVDVLNNLVTHVPNQLPSLADVFAGVRSDDGYFLPFLLRNGQGCFVDADGKLQINAASADIPARTFIECEAFELPDGAICTQIVIDPDDRVKEAWTADGGYYIQTQNGLRNVSGNVKAAAKNVTYASAKASVTGISSTRLSVNPDPRICYIIVTGGQSLAQGWNTLANDVLIATDPLYPDSCFMFKSSRGTGKENPNRGSTPITEIEPLRETINGGWKESASSSLAAHIVHEVEKHTGHRIRTLSYIAATGGKPYMDLTRGTPAWDALVQGLIDARDICEREGWIPVVLGLDWMAGESDMDQVSYMTKEREKRQLMQLDRDFNAEVTRIFPEHAGDAIIAVCQSAFTPNGTWSQHVRQAQYESDGIGNIRLAGPVYPYPSGDTIHINSLGQNRRGQMVARVFVWEKFGTGWRTIKCTGHIWLSDTKIRLPFDTPRELVLDISGGTISPDGLGAGLGFVCDDRTSSPPTVIEAVVSGTSSIDLTFSKPFANRSGRIGYAIKRNDGNTTQDGPLVGARGCLRDSTAHESLYETGVTHPNWCPAFILEIA</sequence>
<dbReference type="SUPFAM" id="SSF52266">
    <property type="entry name" value="SGNH hydrolase"/>
    <property type="match status" value="1"/>
</dbReference>
<evidence type="ECO:0008006" key="3">
    <source>
        <dbReference type="Google" id="ProtNLM"/>
    </source>
</evidence>
<name>A0A5Q2VGR7_SERPR</name>
<accession>A0A5Q2VGR7</accession>
<dbReference type="InterPro" id="IPR036514">
    <property type="entry name" value="SGNH_hydro_sf"/>
</dbReference>
<dbReference type="Gene3D" id="3.40.50.1110">
    <property type="entry name" value="SGNH hydrolase"/>
    <property type="match status" value="1"/>
</dbReference>
<proteinExistence type="predicted"/>
<organism evidence="1 2">
    <name type="scientific">Serratia proteamaculans</name>
    <dbReference type="NCBI Taxonomy" id="28151"/>
    <lineage>
        <taxon>Bacteria</taxon>
        <taxon>Pseudomonadati</taxon>
        <taxon>Pseudomonadota</taxon>
        <taxon>Gammaproteobacteria</taxon>
        <taxon>Enterobacterales</taxon>
        <taxon>Yersiniaceae</taxon>
        <taxon>Serratia</taxon>
    </lineage>
</organism>
<reference evidence="1 2" key="1">
    <citation type="submission" date="2019-11" db="EMBL/GenBank/DDBJ databases">
        <title>The Phosphoenolpyruvate Phosphotransferase System Regulates Serratia proteamaculans 336X Biofilm Formation and Wheat Roots colonization.</title>
        <authorList>
            <person name="Liu F."/>
        </authorList>
    </citation>
    <scope>NUCLEOTIDE SEQUENCE [LARGE SCALE GENOMIC DNA]</scope>
    <source>
        <strain evidence="1 2">336X</strain>
    </source>
</reference>
<evidence type="ECO:0000313" key="1">
    <source>
        <dbReference type="EMBL" id="QGH62603.1"/>
    </source>
</evidence>
<dbReference type="AlphaFoldDB" id="A0A5Q2VGR7"/>
<gene>
    <name evidence="1" type="ORF">GHV41_17995</name>
</gene>
<dbReference type="RefSeq" id="WP_153859488.1">
    <property type="nucleotide sequence ID" value="NZ_CP045913.1"/>
</dbReference>
<evidence type="ECO:0000313" key="2">
    <source>
        <dbReference type="Proteomes" id="UP000381260"/>
    </source>
</evidence>
<protein>
    <recommendedName>
        <fullName evidence="3">Sialate O-acetylesterase domain-containing protein</fullName>
    </recommendedName>
</protein>